<evidence type="ECO:0000313" key="4">
    <source>
        <dbReference type="EMBL" id="MCF1715370.1"/>
    </source>
</evidence>
<keyword evidence="5" id="KW-1185">Reference proteome</keyword>
<evidence type="ECO:0000259" key="3">
    <source>
        <dbReference type="PROSITE" id="PS50966"/>
    </source>
</evidence>
<dbReference type="EMBL" id="JAKEVY010000003">
    <property type="protein sequence ID" value="MCF1715370.1"/>
    <property type="molecule type" value="Genomic_DNA"/>
</dbReference>
<feature type="domain" description="SWIM-type" evidence="3">
    <location>
        <begin position="52"/>
        <end position="85"/>
    </location>
</feature>
<evidence type="ECO:0000313" key="5">
    <source>
        <dbReference type="Proteomes" id="UP001200145"/>
    </source>
</evidence>
<protein>
    <submittedName>
        <fullName evidence="4">SWIM zinc finger family protein</fullName>
    </submittedName>
</protein>
<gene>
    <name evidence="4" type="ORF">L0U88_12100</name>
</gene>
<evidence type="ECO:0000256" key="1">
    <source>
        <dbReference type="PROSITE-ProRule" id="PRU00325"/>
    </source>
</evidence>
<evidence type="ECO:0000256" key="2">
    <source>
        <dbReference type="SAM" id="MobiDB-lite"/>
    </source>
</evidence>
<proteinExistence type="predicted"/>
<accession>A0ABS9BIF2</accession>
<dbReference type="InterPro" id="IPR007527">
    <property type="entry name" value="Znf_SWIM"/>
</dbReference>
<dbReference type="PROSITE" id="PS50966">
    <property type="entry name" value="ZF_SWIM"/>
    <property type="match status" value="1"/>
</dbReference>
<name>A0ABS9BIF2_9BACT</name>
<comment type="caution">
    <text evidence="4">The sequence shown here is derived from an EMBL/GenBank/DDBJ whole genome shotgun (WGS) entry which is preliminary data.</text>
</comment>
<keyword evidence="1" id="KW-0862">Zinc</keyword>
<reference evidence="4 5" key="1">
    <citation type="submission" date="2022-01" db="EMBL/GenBank/DDBJ databases">
        <title>Flavihumibacter sp. nov., isolated from sediment of a river.</title>
        <authorList>
            <person name="Liu H."/>
        </authorList>
    </citation>
    <scope>NUCLEOTIDE SEQUENCE [LARGE SCALE GENOMIC DNA]</scope>
    <source>
        <strain evidence="4 5">RY-1</strain>
    </source>
</reference>
<dbReference type="RefSeq" id="WP_234866323.1">
    <property type="nucleotide sequence ID" value="NZ_JAKEVY010000003.1"/>
</dbReference>
<dbReference type="Pfam" id="PF04434">
    <property type="entry name" value="SWIM"/>
    <property type="match status" value="1"/>
</dbReference>
<dbReference type="Proteomes" id="UP001200145">
    <property type="component" value="Unassembled WGS sequence"/>
</dbReference>
<feature type="compositionally biased region" description="Basic and acidic residues" evidence="2">
    <location>
        <begin position="121"/>
        <end position="134"/>
    </location>
</feature>
<sequence length="433" mass="48610">MNFSEDQVLALAPDDASRKAGSALASPGKWVSKGINELALWGECQGSGSKPYQTQIDLQSIAFKCSCPSRKFPCKHGIGLLLLNSRQPALFTDSTAPDWVSDWIGKRQEKAIQKEAAPAKPVDEAAQAKRQQAREESIEQGINELLTWMKDLVRNGLLSLPEKGPAFMEEISRRMIDAKAPGLANQLRLLSRINLYQEGWQSLFLEQLARIYLIARGFQNRETVNPLLKEDLSSAVGITISQEELKQQAGITDQWLVIGKQLQEEDQITTDRTWLYGLQSGKYALVLQFIVRGQGLQFSLSTGMVLQAELVYFPSSAPLRALIKSQQPIREKPPIKGFSGWKEQLQYRAARFANLPFQLETPALVHQVRPVQYQGAWWLQDQENHLMPLPTNYPSLWKLLALSGGSPLDLAIVQKDDRVEPLSAFYQQELISL</sequence>
<organism evidence="4 5">
    <name type="scientific">Flavihumibacter fluminis</name>
    <dbReference type="NCBI Taxonomy" id="2909236"/>
    <lineage>
        <taxon>Bacteria</taxon>
        <taxon>Pseudomonadati</taxon>
        <taxon>Bacteroidota</taxon>
        <taxon>Chitinophagia</taxon>
        <taxon>Chitinophagales</taxon>
        <taxon>Chitinophagaceae</taxon>
        <taxon>Flavihumibacter</taxon>
    </lineage>
</organism>
<feature type="region of interest" description="Disordered" evidence="2">
    <location>
        <begin position="114"/>
        <end position="134"/>
    </location>
</feature>
<keyword evidence="1" id="KW-0479">Metal-binding</keyword>
<keyword evidence="1" id="KW-0863">Zinc-finger</keyword>